<keyword evidence="3" id="KW-1185">Reference proteome</keyword>
<dbReference type="EMBL" id="CABPSP010000010">
    <property type="protein sequence ID" value="VVE69410.1"/>
    <property type="molecule type" value="Genomic_DNA"/>
</dbReference>
<organism evidence="2 3">
    <name type="scientific">Pandoraea anapnoica</name>
    <dbReference type="NCBI Taxonomy" id="2508301"/>
    <lineage>
        <taxon>Bacteria</taxon>
        <taxon>Pseudomonadati</taxon>
        <taxon>Pseudomonadota</taxon>
        <taxon>Betaproteobacteria</taxon>
        <taxon>Burkholderiales</taxon>
        <taxon>Burkholderiaceae</taxon>
        <taxon>Pandoraea</taxon>
    </lineage>
</organism>
<protein>
    <submittedName>
        <fullName evidence="2">Protocatechuate 4,5-dioxygenase beta chain</fullName>
        <ecNumber evidence="2">1.13.11.8</ecNumber>
    </submittedName>
</protein>
<dbReference type="SUPFAM" id="SSF53213">
    <property type="entry name" value="LigB-like"/>
    <property type="match status" value="1"/>
</dbReference>
<dbReference type="Gene3D" id="3.40.830.10">
    <property type="entry name" value="LigB-like"/>
    <property type="match status" value="1"/>
</dbReference>
<evidence type="ECO:0000259" key="1">
    <source>
        <dbReference type="Pfam" id="PF02900"/>
    </source>
</evidence>
<dbReference type="Proteomes" id="UP000383122">
    <property type="component" value="Unassembled WGS sequence"/>
</dbReference>
<dbReference type="OrthoDB" id="8673673at2"/>
<dbReference type="Pfam" id="PF02900">
    <property type="entry name" value="LigB"/>
    <property type="match status" value="1"/>
</dbReference>
<keyword evidence="2" id="KW-0560">Oxidoreductase</keyword>
<gene>
    <name evidence="2" type="primary">ligB_4</name>
    <name evidence="2" type="ORF">PAN31117_03309</name>
</gene>
<reference evidence="2 3" key="1">
    <citation type="submission" date="2019-08" db="EMBL/GenBank/DDBJ databases">
        <authorList>
            <person name="Peeters C."/>
        </authorList>
    </citation>
    <scope>NUCLEOTIDE SEQUENCE [LARGE SCALE GENOMIC DNA]</scope>
    <source>
        <strain evidence="2 3">LMG 31117</strain>
    </source>
</reference>
<dbReference type="InterPro" id="IPR004183">
    <property type="entry name" value="Xdiol_dOase_suB"/>
</dbReference>
<evidence type="ECO:0000313" key="3">
    <source>
        <dbReference type="Proteomes" id="UP000383122"/>
    </source>
</evidence>
<dbReference type="EC" id="1.13.11.8" evidence="2"/>
<name>A0A5E5ABB8_9BURK</name>
<dbReference type="GO" id="GO:0018579">
    <property type="term" value="F:protocatechuate 4,5-dioxygenase activity"/>
    <property type="evidence" value="ECO:0007669"/>
    <property type="project" value="UniProtKB-EC"/>
</dbReference>
<dbReference type="AlphaFoldDB" id="A0A5E5ABB8"/>
<proteinExistence type="predicted"/>
<accession>A0A5E5ABB8</accession>
<keyword evidence="2" id="KW-0223">Dioxygenase</keyword>
<sequence>MYTVLNGFDTRENAMAKIVMGIGSSHSPTLLMKPSAWLARAATDDQNFFVLHDHTGERVSYSELLEKADPAILDEITPAKLEQRHAQNQAAVAQLAKTLNDVNPDIVVIIGDDHKEVFHDDNMPALSVYWGETIPYRPTGIMKWKYDPDLDQELWYPQAPADYPVASQYAERLIRGMMNDGFDVAQSKYFKDQQAMSHSFGYVYYKLMTGKAFPSIPVSINTYYPPNNVSPLRAYQIGQSIRRQIESWPEDLRVVVMSTGGLSHFVVDEAFDRRFLDKLAGGGADVHAELPLEKLQSGNSEFRCWSALAGAVDGMTMDLIDYIPCYRSPAGTGCAMAFATWS</sequence>
<dbReference type="GO" id="GO:0008198">
    <property type="term" value="F:ferrous iron binding"/>
    <property type="evidence" value="ECO:0007669"/>
    <property type="project" value="InterPro"/>
</dbReference>
<feature type="domain" description="Extradiol ring-cleavage dioxygenase class III enzyme subunit B" evidence="1">
    <location>
        <begin position="73"/>
        <end position="314"/>
    </location>
</feature>
<evidence type="ECO:0000313" key="2">
    <source>
        <dbReference type="EMBL" id="VVE69410.1"/>
    </source>
</evidence>